<feature type="transmembrane region" description="Helical" evidence="7">
    <location>
        <begin position="658"/>
        <end position="676"/>
    </location>
</feature>
<dbReference type="EMBL" id="CP002062">
    <property type="protein sequence ID" value="ADJ15041.1"/>
    <property type="molecule type" value="Genomic_DNA"/>
</dbReference>
<dbReference type="KEGG" id="hje:HacjB3_08290"/>
<evidence type="ECO:0000313" key="11">
    <source>
        <dbReference type="Proteomes" id="UP000000390"/>
    </source>
</evidence>
<gene>
    <name evidence="9" type="ordered locus">HacjB3_08290</name>
    <name evidence="10" type="ORF">C497_14417</name>
</gene>
<feature type="transmembrane region" description="Helical" evidence="7">
    <location>
        <begin position="294"/>
        <end position="316"/>
    </location>
</feature>
<feature type="transmembrane region" description="Helical" evidence="7">
    <location>
        <begin position="266"/>
        <end position="288"/>
    </location>
</feature>
<reference evidence="10 12" key="2">
    <citation type="journal article" date="2014" name="PLoS Genet.">
        <title>Phylogenetically driven sequencing of extremely halophilic archaea reveals strategies for static and dynamic osmo-response.</title>
        <authorList>
            <person name="Becker E.A."/>
            <person name="Seitzer P.M."/>
            <person name="Tritt A."/>
            <person name="Larsen D."/>
            <person name="Krusor M."/>
            <person name="Yao A.I."/>
            <person name="Wu D."/>
            <person name="Madern D."/>
            <person name="Eisen J.A."/>
            <person name="Darling A.E."/>
            <person name="Facciotti M.T."/>
        </authorList>
    </citation>
    <scope>NUCLEOTIDE SEQUENCE [LARGE SCALE GENOMIC DNA]</scope>
    <source>
        <strain evidence="10">B3</strain>
        <strain evidence="12">DSM 18796 / CECT 7217 / JCM 14584 / KCTC 4019 / B3</strain>
    </source>
</reference>
<feature type="transmembrane region" description="Helical" evidence="7">
    <location>
        <begin position="793"/>
        <end position="813"/>
    </location>
</feature>
<dbReference type="Proteomes" id="UP000011645">
    <property type="component" value="Unassembled WGS sequence"/>
</dbReference>
<keyword evidence="6 7" id="KW-0472">Membrane</keyword>
<evidence type="ECO:0000313" key="10">
    <source>
        <dbReference type="EMBL" id="ELY34941.1"/>
    </source>
</evidence>
<dbReference type="InterPro" id="IPR000731">
    <property type="entry name" value="SSD"/>
</dbReference>
<evidence type="ECO:0000259" key="8">
    <source>
        <dbReference type="PROSITE" id="PS50156"/>
    </source>
</evidence>
<dbReference type="PROSITE" id="PS50156">
    <property type="entry name" value="SSD"/>
    <property type="match status" value="2"/>
</dbReference>
<evidence type="ECO:0000256" key="4">
    <source>
        <dbReference type="ARBA" id="ARBA00022692"/>
    </source>
</evidence>
<keyword evidence="5 7" id="KW-1133">Transmembrane helix</keyword>
<feature type="transmembrane region" description="Helical" evidence="7">
    <location>
        <begin position="758"/>
        <end position="781"/>
    </location>
</feature>
<evidence type="ECO:0000256" key="1">
    <source>
        <dbReference type="ARBA" id="ARBA00004651"/>
    </source>
</evidence>
<evidence type="ECO:0000313" key="9">
    <source>
        <dbReference type="EMBL" id="ADJ15041.1"/>
    </source>
</evidence>
<feature type="transmembrane region" description="Helical" evidence="7">
    <location>
        <begin position="240"/>
        <end position="259"/>
    </location>
</feature>
<dbReference type="SUPFAM" id="SSF82866">
    <property type="entry name" value="Multidrug efflux transporter AcrB transmembrane domain"/>
    <property type="match status" value="2"/>
</dbReference>
<dbReference type="RefSeq" id="WP_008417553.1">
    <property type="nucleotide sequence ID" value="NC_014297.1"/>
</dbReference>
<feature type="transmembrane region" description="Helical" evidence="7">
    <location>
        <begin position="21"/>
        <end position="39"/>
    </location>
</feature>
<protein>
    <recommendedName>
        <fullName evidence="8">SSD domain-containing protein</fullName>
    </recommendedName>
</protein>
<dbReference type="HOGENOM" id="CLU_003088_0_0_2"/>
<feature type="transmembrane region" description="Helical" evidence="7">
    <location>
        <begin position="682"/>
        <end position="701"/>
    </location>
</feature>
<dbReference type="PATRIC" id="fig|795797.18.peg.1650"/>
<keyword evidence="4 7" id="KW-0812">Transmembrane</keyword>
<dbReference type="Proteomes" id="UP000000390">
    <property type="component" value="Chromosome"/>
</dbReference>
<feature type="transmembrane region" description="Helical" evidence="7">
    <location>
        <begin position="708"/>
        <end position="728"/>
    </location>
</feature>
<dbReference type="EMBL" id="AOHV01000038">
    <property type="protein sequence ID" value="ELY34941.1"/>
    <property type="molecule type" value="Genomic_DNA"/>
</dbReference>
<keyword evidence="3" id="KW-1003">Cell membrane</keyword>
<dbReference type="PANTHER" id="PTHR33406:SF6">
    <property type="entry name" value="MEMBRANE PROTEIN YDGH-RELATED"/>
    <property type="match status" value="1"/>
</dbReference>
<feature type="transmembrane region" description="Helical" evidence="7">
    <location>
        <begin position="366"/>
        <end position="388"/>
    </location>
</feature>
<organism evidence="9 11">
    <name type="scientific">Halalkalicoccus jeotgali (strain DSM 18796 / CECT 7217 / JCM 14584 / KCTC 4019 / B3)</name>
    <dbReference type="NCBI Taxonomy" id="795797"/>
    <lineage>
        <taxon>Archaea</taxon>
        <taxon>Methanobacteriati</taxon>
        <taxon>Methanobacteriota</taxon>
        <taxon>Stenosarchaea group</taxon>
        <taxon>Halobacteria</taxon>
        <taxon>Halobacteriales</taxon>
        <taxon>Halococcaceae</taxon>
        <taxon>Halalkalicoccus</taxon>
    </lineage>
</organism>
<reference evidence="9 11" key="1">
    <citation type="journal article" date="2010" name="J. Bacteriol.">
        <title>Complete genome sequence of Halalkalicoccus jeotgali B3(T), an extremely halophilic archaeon.</title>
        <authorList>
            <person name="Roh S.W."/>
            <person name="Nam Y.D."/>
            <person name="Nam S.H."/>
            <person name="Choi S.H."/>
            <person name="Park H.S."/>
            <person name="Bae J.W."/>
        </authorList>
    </citation>
    <scope>NUCLEOTIDE SEQUENCE [LARGE SCALE GENOMIC DNA]</scope>
    <source>
        <strain evidence="9">B3</strain>
        <strain evidence="11">DSM 18796 / CECT 7217 / JCM 14584 / KCTC 4019 / B3</strain>
    </source>
</reference>
<dbReference type="InterPro" id="IPR050545">
    <property type="entry name" value="Mycobact_MmpL"/>
</dbReference>
<dbReference type="STRING" id="795797.HacjB3_08290"/>
<keyword evidence="12" id="KW-1185">Reference proteome</keyword>
<dbReference type="GeneID" id="9419458"/>
<dbReference type="AlphaFoldDB" id="D8J2T4"/>
<evidence type="ECO:0000256" key="2">
    <source>
        <dbReference type="ARBA" id="ARBA00010157"/>
    </source>
</evidence>
<dbReference type="PANTHER" id="PTHR33406">
    <property type="entry name" value="MEMBRANE PROTEIN MJ1562-RELATED"/>
    <property type="match status" value="1"/>
</dbReference>
<evidence type="ECO:0000256" key="7">
    <source>
        <dbReference type="SAM" id="Phobius"/>
    </source>
</evidence>
<feature type="domain" description="SSD" evidence="8">
    <location>
        <begin position="648"/>
        <end position="809"/>
    </location>
</feature>
<evidence type="ECO:0000256" key="3">
    <source>
        <dbReference type="ARBA" id="ARBA00022475"/>
    </source>
</evidence>
<name>D8J2T4_HALJB</name>
<accession>D8J2T4</accession>
<dbReference type="OrthoDB" id="42357at2157"/>
<evidence type="ECO:0000256" key="6">
    <source>
        <dbReference type="ARBA" id="ARBA00023136"/>
    </source>
</evidence>
<evidence type="ECO:0000256" key="5">
    <source>
        <dbReference type="ARBA" id="ARBA00022989"/>
    </source>
</evidence>
<dbReference type="Gene3D" id="1.20.1640.10">
    <property type="entry name" value="Multidrug efflux transporter AcrB transmembrane domain"/>
    <property type="match status" value="2"/>
</dbReference>
<dbReference type="InterPro" id="IPR004869">
    <property type="entry name" value="MMPL_dom"/>
</dbReference>
<sequence>MSRHERAVERLGGLITERPGTIVLAFLAVTLLFAGGLGGTGTEAGTGQFTEDVPAQQALEDVQDRFGPRGESADTASTQLIQRGENVLTREGLLRMLALQESVLDREELRATEATSAATTVARTIDPEAETLAQQRATLREASDREVREAVRENADSPAFTGQLSEDFNAESATASATIGTVTHELPGGVSGTTGNDANSPMTPIQQEIETMAERSDGQFQVFGSGIVSGEFQTIIEDSLLIVVPAAVVLLLFFLIVAYRDPIDLAVGLLALSMTVVWTFGFMGLAGIPFSQMLISVPVLLLAVGIDFGIHIINRYREERSAAASVGAAMERTTDQLLVAFVLVIGTTVVGFGANYTSSLQPIRDFGLVSALGIAFTFLIFGIFMPALKVLTDRWREDSPIPEFSSEPLGEEDSALGRVLPVGVAIARRAPIAFLLVTLVAAGAMGAYGSEVDTSFSDEDFLPPEEQPGYIEYLPAELQPAEPQVTGTMNYLEETFPQGQEGTVIVSIDGQLREDYALESIHRAGEDPPETVIRDGRYADSQSIITVIEQYAAQNPEFAALVERNDRNGNGVPDQNLETIYDELYASPYEDQARQYITEDYRAAQVQYAVEGDAAQEAVGEDARELADRHRLDATATGETLVFEAVSDVIFDSAVRSLALALVATGLFLIAGYWVVARRPSLGVVNLFPIAVSIAALAGTMRYAGIPFNALTATILSVSIGLGVDYTVHVVHRFVDELDDGVDTLTALDRTVRGTGGALTGSMLTTVTGMGVLVLAITPILGQFGLLLSISILYAYLASIIVLPSALVVWARVA</sequence>
<dbReference type="GO" id="GO:0005886">
    <property type="term" value="C:plasma membrane"/>
    <property type="evidence" value="ECO:0007669"/>
    <property type="project" value="UniProtKB-SubCell"/>
</dbReference>
<evidence type="ECO:0000313" key="12">
    <source>
        <dbReference type="Proteomes" id="UP000011645"/>
    </source>
</evidence>
<dbReference type="eggNOG" id="arCOG02174">
    <property type="taxonomic scope" value="Archaea"/>
</dbReference>
<comment type="subcellular location">
    <subcellularLocation>
        <location evidence="1">Cell membrane</location>
        <topology evidence="1">Multi-pass membrane protein</topology>
    </subcellularLocation>
</comment>
<comment type="similarity">
    <text evidence="2">Belongs to the resistance-nodulation-cell division (RND) (TC 2.A.6) family. MmpL subfamily.</text>
</comment>
<feature type="domain" description="SSD" evidence="8">
    <location>
        <begin position="268"/>
        <end position="391"/>
    </location>
</feature>
<feature type="transmembrane region" description="Helical" evidence="7">
    <location>
        <begin position="337"/>
        <end position="354"/>
    </location>
</feature>
<dbReference type="Pfam" id="PF03176">
    <property type="entry name" value="MMPL"/>
    <property type="match status" value="2"/>
</dbReference>
<proteinExistence type="inferred from homology"/>